<keyword evidence="6 7" id="KW-0472">Membrane</keyword>
<dbReference type="EMBL" id="PYYB01000002">
    <property type="protein sequence ID" value="PTL56492.1"/>
    <property type="molecule type" value="Genomic_DNA"/>
</dbReference>
<feature type="transmembrane region" description="Helical" evidence="7">
    <location>
        <begin position="368"/>
        <end position="392"/>
    </location>
</feature>
<proteinExistence type="predicted"/>
<feature type="transmembrane region" description="Helical" evidence="7">
    <location>
        <begin position="404"/>
        <end position="422"/>
    </location>
</feature>
<dbReference type="Proteomes" id="UP000240739">
    <property type="component" value="Unassembled WGS sequence"/>
</dbReference>
<evidence type="ECO:0000256" key="2">
    <source>
        <dbReference type="ARBA" id="ARBA00022448"/>
    </source>
</evidence>
<dbReference type="CDD" id="cd17321">
    <property type="entry name" value="MFS_MMR_MDR_like"/>
    <property type="match status" value="1"/>
</dbReference>
<protein>
    <recommendedName>
        <fullName evidence="8">Major facilitator superfamily (MFS) profile domain-containing protein</fullName>
    </recommendedName>
</protein>
<reference evidence="9 10" key="1">
    <citation type="submission" date="2018-03" db="EMBL/GenBank/DDBJ databases">
        <title>Aquarubrobacter algicola gen. nov., sp. nov., a novel actinobacterium isolated from shallow eutrophic lake during the end of cyanobacterial harmful algal blooms.</title>
        <authorList>
            <person name="Chun S.J."/>
        </authorList>
    </citation>
    <scope>NUCLEOTIDE SEQUENCE [LARGE SCALE GENOMIC DNA]</scope>
    <source>
        <strain evidence="9 10">Seoho-28</strain>
    </source>
</reference>
<evidence type="ECO:0000313" key="10">
    <source>
        <dbReference type="Proteomes" id="UP000240739"/>
    </source>
</evidence>
<keyword evidence="5 7" id="KW-1133">Transmembrane helix</keyword>
<comment type="subcellular location">
    <subcellularLocation>
        <location evidence="1">Cell membrane</location>
        <topology evidence="1">Multi-pass membrane protein</topology>
    </subcellularLocation>
</comment>
<feature type="transmembrane region" description="Helical" evidence="7">
    <location>
        <begin position="434"/>
        <end position="454"/>
    </location>
</feature>
<dbReference type="SUPFAM" id="SSF103473">
    <property type="entry name" value="MFS general substrate transporter"/>
    <property type="match status" value="1"/>
</dbReference>
<feature type="transmembrane region" description="Helical" evidence="7">
    <location>
        <begin position="81"/>
        <end position="101"/>
    </location>
</feature>
<dbReference type="RefSeq" id="WP_107570211.1">
    <property type="nucleotide sequence ID" value="NZ_PYYB01000002.1"/>
</dbReference>
<keyword evidence="2" id="KW-0813">Transport</keyword>
<feature type="transmembrane region" description="Helical" evidence="7">
    <location>
        <begin position="52"/>
        <end position="74"/>
    </location>
</feature>
<sequence>MTTDAPTPARSRSAILAIASGAGFLAFLDTTIVNTTFPDIAASFPEAGRSELSWILDAYFIVIAALLVPAGLLADRVGRKRAFLVGVVLFGVTSLLCAIAPTWETLVAARVLQGVAAAIIAPVSLALVLPEFPREERATAVGIWGAAAALAAACGPPLGGLLVEVADWRWIFLVNLPVTALLVVLGARVLRESRDEHASGRPDLLGAAIAVVGLGALALALVEGREWGWTGAESAASFAIATVALAVVVRRCLTHPVPVIDPALMRIRSFRLGSIGTLLVATAFFSVILGNILFLTQIWGYSVLDAGLGTVPGPLATVVVSGPAGRLADRFGHRAVIVPGCLVYVAALLVLGSAPAEPDYVGHWLPGMVLNGIAIGLVFPTFGAAAVADVPADRFGAASAINGAFRQFGAVIGTALLVAVVGEPAPADALDAAHRGYLVAIVAVLLAAGVALLLRRVPAPATPQPRGSTANAMTA</sequence>
<gene>
    <name evidence="9" type="ORF">C7Y72_16160</name>
</gene>
<feature type="transmembrane region" description="Helical" evidence="7">
    <location>
        <begin position="274"/>
        <end position="300"/>
    </location>
</feature>
<dbReference type="Gene3D" id="1.20.1720.10">
    <property type="entry name" value="Multidrug resistance protein D"/>
    <property type="match status" value="1"/>
</dbReference>
<feature type="transmembrane region" description="Helical" evidence="7">
    <location>
        <begin position="12"/>
        <end position="32"/>
    </location>
</feature>
<dbReference type="Gene3D" id="1.20.1250.20">
    <property type="entry name" value="MFS general substrate transporter like domains"/>
    <property type="match status" value="1"/>
</dbReference>
<dbReference type="PANTHER" id="PTHR42718">
    <property type="entry name" value="MAJOR FACILITATOR SUPERFAMILY MULTIDRUG TRANSPORTER MFSC"/>
    <property type="match status" value="1"/>
</dbReference>
<feature type="transmembrane region" description="Helical" evidence="7">
    <location>
        <begin position="306"/>
        <end position="324"/>
    </location>
</feature>
<evidence type="ECO:0000259" key="8">
    <source>
        <dbReference type="PROSITE" id="PS50850"/>
    </source>
</evidence>
<evidence type="ECO:0000256" key="1">
    <source>
        <dbReference type="ARBA" id="ARBA00004651"/>
    </source>
</evidence>
<dbReference type="GO" id="GO:0005886">
    <property type="term" value="C:plasma membrane"/>
    <property type="evidence" value="ECO:0007669"/>
    <property type="project" value="UniProtKB-SubCell"/>
</dbReference>
<dbReference type="PROSITE" id="PS00216">
    <property type="entry name" value="SUGAR_TRANSPORT_1"/>
    <property type="match status" value="1"/>
</dbReference>
<keyword evidence="4 7" id="KW-0812">Transmembrane</keyword>
<dbReference type="InterPro" id="IPR011701">
    <property type="entry name" value="MFS"/>
</dbReference>
<feature type="domain" description="Major facilitator superfamily (MFS) profile" evidence="8">
    <location>
        <begin position="15"/>
        <end position="461"/>
    </location>
</feature>
<dbReference type="NCBIfam" id="TIGR00711">
    <property type="entry name" value="efflux_EmrB"/>
    <property type="match status" value="1"/>
</dbReference>
<feature type="transmembrane region" description="Helical" evidence="7">
    <location>
        <begin position="107"/>
        <end position="129"/>
    </location>
</feature>
<dbReference type="PRINTS" id="PR01036">
    <property type="entry name" value="TCRTETB"/>
</dbReference>
<feature type="transmembrane region" description="Helical" evidence="7">
    <location>
        <begin position="336"/>
        <end position="356"/>
    </location>
</feature>
<dbReference type="Pfam" id="PF07690">
    <property type="entry name" value="MFS_1"/>
    <property type="match status" value="2"/>
</dbReference>
<evidence type="ECO:0000256" key="4">
    <source>
        <dbReference type="ARBA" id="ARBA00022692"/>
    </source>
</evidence>
<dbReference type="AlphaFoldDB" id="A0A2T4UFJ2"/>
<dbReference type="InterPro" id="IPR005829">
    <property type="entry name" value="Sugar_transporter_CS"/>
</dbReference>
<dbReference type="GO" id="GO:0022857">
    <property type="term" value="F:transmembrane transporter activity"/>
    <property type="evidence" value="ECO:0007669"/>
    <property type="project" value="InterPro"/>
</dbReference>
<accession>A0A2T4UFJ2</accession>
<comment type="caution">
    <text evidence="9">The sequence shown here is derived from an EMBL/GenBank/DDBJ whole genome shotgun (WGS) entry which is preliminary data.</text>
</comment>
<dbReference type="PANTHER" id="PTHR42718:SF48">
    <property type="entry name" value="CONSERVED TWO-DOMAIN MEMBRANE PROTEIN-RELATED"/>
    <property type="match status" value="1"/>
</dbReference>
<keyword evidence="10" id="KW-1185">Reference proteome</keyword>
<keyword evidence="3" id="KW-1003">Cell membrane</keyword>
<feature type="transmembrane region" description="Helical" evidence="7">
    <location>
        <begin position="168"/>
        <end position="190"/>
    </location>
</feature>
<feature type="transmembrane region" description="Helical" evidence="7">
    <location>
        <begin position="234"/>
        <end position="253"/>
    </location>
</feature>
<evidence type="ECO:0000256" key="5">
    <source>
        <dbReference type="ARBA" id="ARBA00022989"/>
    </source>
</evidence>
<evidence type="ECO:0000256" key="7">
    <source>
        <dbReference type="SAM" id="Phobius"/>
    </source>
</evidence>
<dbReference type="PROSITE" id="PS50850">
    <property type="entry name" value="MFS"/>
    <property type="match status" value="1"/>
</dbReference>
<dbReference type="InterPro" id="IPR036259">
    <property type="entry name" value="MFS_trans_sf"/>
</dbReference>
<feature type="transmembrane region" description="Helical" evidence="7">
    <location>
        <begin position="202"/>
        <end position="222"/>
    </location>
</feature>
<evidence type="ECO:0000256" key="3">
    <source>
        <dbReference type="ARBA" id="ARBA00022475"/>
    </source>
</evidence>
<dbReference type="InterPro" id="IPR004638">
    <property type="entry name" value="EmrB-like"/>
</dbReference>
<organism evidence="9 10">
    <name type="scientific">Paraconexibacter algicola</name>
    <dbReference type="NCBI Taxonomy" id="2133960"/>
    <lineage>
        <taxon>Bacteria</taxon>
        <taxon>Bacillati</taxon>
        <taxon>Actinomycetota</taxon>
        <taxon>Thermoleophilia</taxon>
        <taxon>Solirubrobacterales</taxon>
        <taxon>Paraconexibacteraceae</taxon>
        <taxon>Paraconexibacter</taxon>
    </lineage>
</organism>
<evidence type="ECO:0000256" key="6">
    <source>
        <dbReference type="ARBA" id="ARBA00023136"/>
    </source>
</evidence>
<name>A0A2T4UFJ2_9ACTN</name>
<dbReference type="OrthoDB" id="7375466at2"/>
<dbReference type="InterPro" id="IPR020846">
    <property type="entry name" value="MFS_dom"/>
</dbReference>
<evidence type="ECO:0000313" key="9">
    <source>
        <dbReference type="EMBL" id="PTL56492.1"/>
    </source>
</evidence>
<feature type="transmembrane region" description="Helical" evidence="7">
    <location>
        <begin position="141"/>
        <end position="162"/>
    </location>
</feature>